<evidence type="ECO:0000256" key="1">
    <source>
        <dbReference type="SAM" id="Phobius"/>
    </source>
</evidence>
<dbReference type="EMBL" id="JAUQYP010000001">
    <property type="protein sequence ID" value="MDO8107559.1"/>
    <property type="molecule type" value="Genomic_DNA"/>
</dbReference>
<feature type="transmembrane region" description="Helical" evidence="1">
    <location>
        <begin position="185"/>
        <end position="203"/>
    </location>
</feature>
<accession>A0ABT9DBA0</accession>
<keyword evidence="1" id="KW-0472">Membrane</keyword>
<protein>
    <submittedName>
        <fullName evidence="2">Uncharacterized protein</fullName>
    </submittedName>
</protein>
<keyword evidence="1" id="KW-1133">Transmembrane helix</keyword>
<organism evidence="2 3">
    <name type="scientific">Actinotalea lenta</name>
    <dbReference type="NCBI Taxonomy" id="3064654"/>
    <lineage>
        <taxon>Bacteria</taxon>
        <taxon>Bacillati</taxon>
        <taxon>Actinomycetota</taxon>
        <taxon>Actinomycetes</taxon>
        <taxon>Micrococcales</taxon>
        <taxon>Cellulomonadaceae</taxon>
        <taxon>Actinotalea</taxon>
    </lineage>
</organism>
<keyword evidence="1" id="KW-0812">Transmembrane</keyword>
<evidence type="ECO:0000313" key="2">
    <source>
        <dbReference type="EMBL" id="MDO8107559.1"/>
    </source>
</evidence>
<evidence type="ECO:0000313" key="3">
    <source>
        <dbReference type="Proteomes" id="UP001232536"/>
    </source>
</evidence>
<dbReference type="Proteomes" id="UP001232536">
    <property type="component" value="Unassembled WGS sequence"/>
</dbReference>
<feature type="transmembrane region" description="Helical" evidence="1">
    <location>
        <begin position="97"/>
        <end position="116"/>
    </location>
</feature>
<dbReference type="InterPro" id="IPR046737">
    <property type="entry name" value="DUF6629"/>
</dbReference>
<comment type="caution">
    <text evidence="2">The sequence shown here is derived from an EMBL/GenBank/DDBJ whole genome shotgun (WGS) entry which is preliminary data.</text>
</comment>
<feature type="transmembrane region" description="Helical" evidence="1">
    <location>
        <begin position="162"/>
        <end position="179"/>
    </location>
</feature>
<feature type="transmembrane region" description="Helical" evidence="1">
    <location>
        <begin position="65"/>
        <end position="85"/>
    </location>
</feature>
<keyword evidence="3" id="KW-1185">Reference proteome</keyword>
<feature type="transmembrane region" description="Helical" evidence="1">
    <location>
        <begin position="136"/>
        <end position="155"/>
    </location>
</feature>
<gene>
    <name evidence="2" type="ORF">Q6348_10170</name>
</gene>
<dbReference type="Pfam" id="PF20334">
    <property type="entry name" value="DUF6629"/>
    <property type="match status" value="1"/>
</dbReference>
<proteinExistence type="predicted"/>
<dbReference type="RefSeq" id="WP_304601179.1">
    <property type="nucleotide sequence ID" value="NZ_JAUQYO010000001.1"/>
</dbReference>
<sequence>MCFSAPADLVAGIVIAGVGVDTLRHVRHHREAALAGLPVLFGVHQLMEVPVWLGLDGYAGVAHGFAVAYLLVAFGVVPWVVPLAIARLEPEPGRARFMAATVVLGAAVAVALLVPTLTRGVSTADGGAFVDYRTHLVLAGPLTVAYVVATCGALLASSDRVVVWYGVANLVAVVALAVLLTSGVVSLWCVWAAVTSIAIAVHLRRLHRAHAGGRPATRTGTPHA</sequence>
<reference evidence="2 3" key="1">
    <citation type="submission" date="2023-07" db="EMBL/GenBank/DDBJ databases">
        <title>Description of novel actinomycetes strains, isolated from tidal flat sediment.</title>
        <authorList>
            <person name="Lu C."/>
        </authorList>
    </citation>
    <scope>NUCLEOTIDE SEQUENCE [LARGE SCALE GENOMIC DNA]</scope>
    <source>
        <strain evidence="2 3">SYSU T00b441</strain>
    </source>
</reference>
<name>A0ABT9DBA0_9CELL</name>